<proteinExistence type="predicted"/>
<accession>A0AA36ASI2</accession>
<dbReference type="AlphaFoldDB" id="A0AA36ASI2"/>
<keyword evidence="2" id="KW-1185">Reference proteome</keyword>
<dbReference type="EMBL" id="OX597817">
    <property type="protein sequence ID" value="CAI9721501.1"/>
    <property type="molecule type" value="Genomic_DNA"/>
</dbReference>
<protein>
    <submittedName>
        <fullName evidence="1">Uncharacterized protein</fullName>
    </submittedName>
</protein>
<dbReference type="Proteomes" id="UP001162480">
    <property type="component" value="Chromosome 4"/>
</dbReference>
<sequence>MVISCRLIAEEKMWRKGVPEIMCELNHCDLVMDTSRRMYCNDPDNFCYVCGNFTLQAQRHNINNFAKELYHTNSKVTLGDQDKTWASHKVCKTCFETW</sequence>
<organism evidence="1 2">
    <name type="scientific">Octopus vulgaris</name>
    <name type="common">Common octopus</name>
    <dbReference type="NCBI Taxonomy" id="6645"/>
    <lineage>
        <taxon>Eukaryota</taxon>
        <taxon>Metazoa</taxon>
        <taxon>Spiralia</taxon>
        <taxon>Lophotrochozoa</taxon>
        <taxon>Mollusca</taxon>
        <taxon>Cephalopoda</taxon>
        <taxon>Coleoidea</taxon>
        <taxon>Octopodiformes</taxon>
        <taxon>Octopoda</taxon>
        <taxon>Incirrata</taxon>
        <taxon>Octopodidae</taxon>
        <taxon>Octopus</taxon>
    </lineage>
</organism>
<name>A0AA36ASI2_OCTVU</name>
<gene>
    <name evidence="1" type="ORF">OCTVUL_1B004471</name>
</gene>
<evidence type="ECO:0000313" key="2">
    <source>
        <dbReference type="Proteomes" id="UP001162480"/>
    </source>
</evidence>
<reference evidence="1" key="1">
    <citation type="submission" date="2023-08" db="EMBL/GenBank/DDBJ databases">
        <authorList>
            <person name="Alioto T."/>
            <person name="Alioto T."/>
            <person name="Gomez Garrido J."/>
        </authorList>
    </citation>
    <scope>NUCLEOTIDE SEQUENCE</scope>
</reference>
<evidence type="ECO:0000313" key="1">
    <source>
        <dbReference type="EMBL" id="CAI9721501.1"/>
    </source>
</evidence>